<feature type="compositionally biased region" description="Low complexity" evidence="3">
    <location>
        <begin position="912"/>
        <end position="927"/>
    </location>
</feature>
<name>A0A9W8HXW1_9FUNG</name>
<sequence length="1271" mass="143050">MSEDGLEIVHKLVDVVARTFYKDEFVLALDYLNRHEIARSDVLARYLRVKTKEVYRIYNELEKHKLVKLMVRTDDMGENQLYQRRGKQRYYYIDYKHFVDVVKWRMYKLQVQVRMKMDKEQQNLGYDCPGCERHFTVLEAVPLVDPLTHLFRCDYCGEELVDHTSPELAQQSQKEFSRIMEQFKTIIDLLRKTDSIVLPAPTPLSKVPVPDLSGDMGVNGGKPGGAAGKELGIARDTGAGNDDTVIEFAPDLTPKEQARIRESELEKKLRQNALPAWHIWSSVSGVQMVPDQKITPEARLKHRRYVERRNLRKNRWNKREKERARAALREAEEQIRASANSSNALDAEGGGEEVEAKRETFYAGYYADIARRSGIELPRDPRERYRRLLAQLAKIEELEKAEMERRKQEMERIEKERKEAAAAAASAYGADRNSGNAYRYRNRYNSNSNYGKSNRSNLRQIRRATQRLFDFIGTEQDASAVDTKDDADNESAQEGENAMEVDANDKDHQDSGAAGDDVGQDVPDPYLEGIYALSQAKRRKLGLDGAAALELAGTVPDAVLIWSSNNIPNVAVTVAGHSKPIDHVTPEDESKMSTDEYAAEVHNEAAERARQWFYADQGTKDYERIALYRDIIDRHPESLQAGTVFPDWGYGCMSQDEEAEVAHWTPFLEHGLRYFRSTYSKPYSQNAERLIAFLFGVASHQVSDEQWHSLSGLSEGIMRVLAESTFNGEFTRAHDVLDVGGDFAMAHMNDLSYILDKWLVPTDDVLRIYRSMGFKVSRWRMNICIRRQFYAMEAVKRFGKGLFPSYASHAPMLTERLDDYYIGGLFAMATSTNECWNSLIDWFDSGNFTAKCLVIDRYYRYPNNTVSGHIARSSQLQKMGLPVQWVQQISESVTTTEVDGMLHIKIRKDDLGTGSSSAGNTRSSNNNRSERQHAFAAEREPQVRDIVQEGESDCAPYNSDSPFRQHSGKVFGYFASTDRQQMQQKQTGNPLGAPDFALTSPDGDSHEWFGFTAKVVHLDARNTSMLLVGAPGYKTQPDTGSKGNSLAGRIYAFSVSNITGEAPCFDGLMFTTREENTQLGSRIDVWDGGESAQSPRVLFGSPSEHNSGLGEQSRAPSPPSEPVPDRGWQAGEVRIVDPTLWMQSTAESRHDDGGDTGEIAGLMSTLRGVQSPGHFGRALAAYGEEVWIGEPFSDMEDGRIYRWQPGASHPKCFFAPNGVGGARFGHSIKVTSNSKGQQLLLVTAPHDSQFSRFSGSVLLLQKQSHSPSSKN</sequence>
<dbReference type="OrthoDB" id="5317514at2759"/>
<dbReference type="AlphaFoldDB" id="A0A9W8HXW1"/>
<feature type="region of interest" description="Disordered" evidence="3">
    <location>
        <begin position="478"/>
        <end position="521"/>
    </location>
</feature>
<dbReference type="InterPro" id="IPR029002">
    <property type="entry name" value="PLPC/GPLD1"/>
</dbReference>
<dbReference type="SUPFAM" id="SSF57783">
    <property type="entry name" value="Zinc beta-ribbon"/>
    <property type="match status" value="1"/>
</dbReference>
<feature type="region of interest" description="Disordered" evidence="3">
    <location>
        <begin position="424"/>
        <end position="457"/>
    </location>
</feature>
<dbReference type="InterPro" id="IPR024550">
    <property type="entry name" value="TFIIEa/SarR/Rpc3_HTH_dom"/>
</dbReference>
<dbReference type="InterPro" id="IPR002853">
    <property type="entry name" value="TFIIE_asu"/>
</dbReference>
<evidence type="ECO:0000313" key="6">
    <source>
        <dbReference type="Proteomes" id="UP001140094"/>
    </source>
</evidence>
<dbReference type="EMBL" id="JANBUO010001110">
    <property type="protein sequence ID" value="KAJ2799804.1"/>
    <property type="molecule type" value="Genomic_DNA"/>
</dbReference>
<evidence type="ECO:0000313" key="5">
    <source>
        <dbReference type="EMBL" id="KAJ2799804.1"/>
    </source>
</evidence>
<dbReference type="Pfam" id="PF02002">
    <property type="entry name" value="TFIIE_alpha"/>
    <property type="match status" value="1"/>
</dbReference>
<protein>
    <recommendedName>
        <fullName evidence="4">Transcription initiation factor IIE subunit alpha N-terminal domain-containing protein</fullName>
    </recommendedName>
</protein>
<feature type="region of interest" description="Disordered" evidence="3">
    <location>
        <begin position="1084"/>
        <end position="1128"/>
    </location>
</feature>
<reference evidence="5" key="1">
    <citation type="submission" date="2022-07" db="EMBL/GenBank/DDBJ databases">
        <title>Phylogenomic reconstructions and comparative analyses of Kickxellomycotina fungi.</title>
        <authorList>
            <person name="Reynolds N.K."/>
            <person name="Stajich J.E."/>
            <person name="Barry K."/>
            <person name="Grigoriev I.V."/>
            <person name="Crous P."/>
            <person name="Smith M.E."/>
        </authorList>
    </citation>
    <scope>NUCLEOTIDE SEQUENCE</scope>
    <source>
        <strain evidence="5">NRRL 1565</strain>
    </source>
</reference>
<dbReference type="GO" id="GO:0005615">
    <property type="term" value="C:extracellular space"/>
    <property type="evidence" value="ECO:0007669"/>
    <property type="project" value="TreeGrafter"/>
</dbReference>
<feature type="coiled-coil region" evidence="2">
    <location>
        <begin position="314"/>
        <end position="348"/>
    </location>
</feature>
<dbReference type="Gene3D" id="3.30.40.10">
    <property type="entry name" value="Zinc/RING finger domain, C3HC4 (zinc finger)"/>
    <property type="match status" value="1"/>
</dbReference>
<dbReference type="Proteomes" id="UP001140094">
    <property type="component" value="Unassembled WGS sequence"/>
</dbReference>
<proteinExistence type="predicted"/>
<evidence type="ECO:0000256" key="3">
    <source>
        <dbReference type="SAM" id="MobiDB-lite"/>
    </source>
</evidence>
<dbReference type="InterPro" id="IPR013083">
    <property type="entry name" value="Znf_RING/FYVE/PHD"/>
</dbReference>
<dbReference type="Pfam" id="PF00882">
    <property type="entry name" value="Zn_dep_PLPC"/>
    <property type="match status" value="1"/>
</dbReference>
<dbReference type="PANTHER" id="PTHR23221:SF7">
    <property type="entry name" value="PHOSPHATIDYLINOSITOL-GLYCAN-SPECIFIC PHOSPHOLIPASE D"/>
    <property type="match status" value="1"/>
</dbReference>
<feature type="compositionally biased region" description="Acidic residues" evidence="3">
    <location>
        <begin position="485"/>
        <end position="499"/>
    </location>
</feature>
<dbReference type="GO" id="GO:0004621">
    <property type="term" value="F:glycosylphosphatidylinositol phospholipase D activity"/>
    <property type="evidence" value="ECO:0007669"/>
    <property type="project" value="TreeGrafter"/>
</dbReference>
<dbReference type="GO" id="GO:0006367">
    <property type="term" value="P:transcription initiation at RNA polymerase II promoter"/>
    <property type="evidence" value="ECO:0007669"/>
    <property type="project" value="InterPro"/>
</dbReference>
<dbReference type="SMART" id="SM00531">
    <property type="entry name" value="TFIIE"/>
    <property type="match status" value="1"/>
</dbReference>
<organism evidence="5 6">
    <name type="scientific">Coemansia guatemalensis</name>
    <dbReference type="NCBI Taxonomy" id="2761395"/>
    <lineage>
        <taxon>Eukaryota</taxon>
        <taxon>Fungi</taxon>
        <taxon>Fungi incertae sedis</taxon>
        <taxon>Zoopagomycota</taxon>
        <taxon>Kickxellomycotina</taxon>
        <taxon>Kickxellomycetes</taxon>
        <taxon>Kickxellales</taxon>
        <taxon>Kickxellaceae</taxon>
        <taxon>Coemansia</taxon>
    </lineage>
</organism>
<feature type="compositionally biased region" description="Basic and acidic residues" evidence="3">
    <location>
        <begin position="928"/>
        <end position="940"/>
    </location>
</feature>
<evidence type="ECO:0000256" key="1">
    <source>
        <dbReference type="PROSITE-ProRule" id="PRU00803"/>
    </source>
</evidence>
<dbReference type="PANTHER" id="PTHR23221">
    <property type="entry name" value="GLYCOSYLPHOSPHATIDYLINOSITOL PHOSPHOLIPASE D"/>
    <property type="match status" value="1"/>
</dbReference>
<dbReference type="InterPro" id="IPR013519">
    <property type="entry name" value="Int_alpha_beta-p"/>
</dbReference>
<feature type="region of interest" description="Disordered" evidence="3">
    <location>
        <begin position="909"/>
        <end position="940"/>
    </location>
</feature>
<comment type="caution">
    <text evidence="5">The sequence shown here is derived from an EMBL/GenBank/DDBJ whole genome shotgun (WGS) entry which is preliminary data.</text>
</comment>
<evidence type="ECO:0000256" key="2">
    <source>
        <dbReference type="SAM" id="Coils"/>
    </source>
</evidence>
<feature type="coiled-coil region" evidence="2">
    <location>
        <begin position="393"/>
        <end position="423"/>
    </location>
</feature>
<dbReference type="PROSITE" id="PS51470">
    <property type="entry name" value="FG_GAP"/>
    <property type="match status" value="1"/>
</dbReference>
<feature type="repeat" description="FG-GAP" evidence="1">
    <location>
        <begin position="995"/>
        <end position="1062"/>
    </location>
</feature>
<dbReference type="GO" id="GO:0031012">
    <property type="term" value="C:extracellular matrix"/>
    <property type="evidence" value="ECO:0007669"/>
    <property type="project" value="TreeGrafter"/>
</dbReference>
<accession>A0A9W8HXW1</accession>
<keyword evidence="6" id="KW-1185">Reference proteome</keyword>
<evidence type="ECO:0000259" key="4">
    <source>
        <dbReference type="SMART" id="SM00531"/>
    </source>
</evidence>
<feature type="domain" description="Transcription initiation factor IIE subunit alpha N-terminal" evidence="4">
    <location>
        <begin position="23"/>
        <end position="174"/>
    </location>
</feature>
<gene>
    <name evidence="5" type="ORF">H4R20_004291</name>
</gene>
<keyword evidence="2" id="KW-0175">Coiled coil</keyword>